<comment type="caution">
    <text evidence="1">The sequence shown here is derived from an EMBL/GenBank/DDBJ whole genome shotgun (WGS) entry which is preliminary data.</text>
</comment>
<accession>A0A1J5FZ12</accession>
<gene>
    <name evidence="1" type="ORF">AUK15_01465</name>
</gene>
<proteinExistence type="predicted"/>
<evidence type="ECO:0000313" key="2">
    <source>
        <dbReference type="Proteomes" id="UP000182059"/>
    </source>
</evidence>
<evidence type="ECO:0000313" key="1">
    <source>
        <dbReference type="EMBL" id="OIP65553.1"/>
    </source>
</evidence>
<dbReference type="EMBL" id="MNYX01000041">
    <property type="protein sequence ID" value="OIP65553.1"/>
    <property type="molecule type" value="Genomic_DNA"/>
</dbReference>
<sequence>MKSNSALEVIVAEKLYNELHGALPDMSSRRRADIALMVINTLSRMSVIDLLNFNNSMVNYITLPNLSQQSILLRLNSMFTDLKVG</sequence>
<dbReference type="Proteomes" id="UP000182059">
    <property type="component" value="Unassembled WGS sequence"/>
</dbReference>
<name>A0A1J5FZ12_9BACT</name>
<reference evidence="1 2" key="1">
    <citation type="journal article" date="2016" name="Environ. Microbiol.">
        <title>Genomic resolution of a cold subsurface aquifer community provides metabolic insights for novel microbes adapted to high CO concentrations.</title>
        <authorList>
            <person name="Probst A.J."/>
            <person name="Castelle C.J."/>
            <person name="Singh A."/>
            <person name="Brown C.T."/>
            <person name="Anantharaman K."/>
            <person name="Sharon I."/>
            <person name="Hug L.A."/>
            <person name="Burstein D."/>
            <person name="Emerson J.B."/>
            <person name="Thomas B.C."/>
            <person name="Banfield J.F."/>
        </authorList>
    </citation>
    <scope>NUCLEOTIDE SEQUENCE [LARGE SCALE GENOMIC DNA]</scope>
    <source>
        <strain evidence="1">CG2_30_43_9</strain>
    </source>
</reference>
<organism evidence="1 2">
    <name type="scientific">Candidatus Nomurabacteria bacterium CG2_30_43_9</name>
    <dbReference type="NCBI Taxonomy" id="1805283"/>
    <lineage>
        <taxon>Bacteria</taxon>
        <taxon>Candidatus Nomuraibacteriota</taxon>
    </lineage>
</organism>
<dbReference type="AlphaFoldDB" id="A0A1J5FZ12"/>
<protein>
    <submittedName>
        <fullName evidence="1">Uncharacterized protein</fullName>
    </submittedName>
</protein>